<dbReference type="GO" id="GO:0071949">
    <property type="term" value="F:FAD binding"/>
    <property type="evidence" value="ECO:0007669"/>
    <property type="project" value="InterPro"/>
</dbReference>
<dbReference type="InterPro" id="IPR010031">
    <property type="entry name" value="FAD_lactone_oxidase-like"/>
</dbReference>
<dbReference type="InterPro" id="IPR016166">
    <property type="entry name" value="FAD-bd_PCMH"/>
</dbReference>
<keyword evidence="4" id="KW-1185">Reference proteome</keyword>
<dbReference type="Gene3D" id="3.30.70.2520">
    <property type="match status" value="1"/>
</dbReference>
<dbReference type="GO" id="GO:0080049">
    <property type="term" value="F:L-gulono-1,4-lactone dehydrogenase activity"/>
    <property type="evidence" value="ECO:0007669"/>
    <property type="project" value="TreeGrafter"/>
</dbReference>
<dbReference type="InterPro" id="IPR036318">
    <property type="entry name" value="FAD-bd_PCMH-like_sf"/>
</dbReference>
<dbReference type="InterPro" id="IPR016171">
    <property type="entry name" value="Vanillyl_alc_oxidase_C-sub2"/>
</dbReference>
<dbReference type="GO" id="GO:0016020">
    <property type="term" value="C:membrane"/>
    <property type="evidence" value="ECO:0007669"/>
    <property type="project" value="InterPro"/>
</dbReference>
<evidence type="ECO:0000256" key="1">
    <source>
        <dbReference type="ARBA" id="ARBA00023002"/>
    </source>
</evidence>
<evidence type="ECO:0000313" key="4">
    <source>
        <dbReference type="Proteomes" id="UP000283832"/>
    </source>
</evidence>
<dbReference type="Gene3D" id="3.30.43.10">
    <property type="entry name" value="Uridine Diphospho-n-acetylenolpyruvylglucosamine Reductase, domain 2"/>
    <property type="match status" value="1"/>
</dbReference>
<dbReference type="OrthoDB" id="9800184at2"/>
<protein>
    <submittedName>
        <fullName evidence="3">FAD-binding protein</fullName>
    </submittedName>
</protein>
<dbReference type="Gene3D" id="1.10.45.10">
    <property type="entry name" value="Vanillyl-alcohol Oxidase, Chain A, domain 4"/>
    <property type="match status" value="1"/>
</dbReference>
<dbReference type="InterPro" id="IPR016167">
    <property type="entry name" value="FAD-bd_PCMH_sub1"/>
</dbReference>
<gene>
    <name evidence="3" type="ORF">D2L64_17175</name>
</gene>
<dbReference type="RefSeq" id="WP_119578003.1">
    <property type="nucleotide sequence ID" value="NZ_QXEC01000016.1"/>
</dbReference>
<organism evidence="3 4">
    <name type="scientific">Micromonospora radicis</name>
    <dbReference type="NCBI Taxonomy" id="1894971"/>
    <lineage>
        <taxon>Bacteria</taxon>
        <taxon>Bacillati</taxon>
        <taxon>Actinomycetota</taxon>
        <taxon>Actinomycetes</taxon>
        <taxon>Micromonosporales</taxon>
        <taxon>Micromonosporaceae</taxon>
        <taxon>Micromonospora</taxon>
    </lineage>
</organism>
<dbReference type="InterPro" id="IPR007173">
    <property type="entry name" value="ALO_C"/>
</dbReference>
<dbReference type="EMBL" id="QXEC01000016">
    <property type="protein sequence ID" value="RIV37107.1"/>
    <property type="molecule type" value="Genomic_DNA"/>
</dbReference>
<dbReference type="InterPro" id="IPR016169">
    <property type="entry name" value="FAD-bd_PCMH_sub2"/>
</dbReference>
<dbReference type="PIRSF" id="PIRSF000136">
    <property type="entry name" value="LGO_GLO"/>
    <property type="match status" value="1"/>
</dbReference>
<dbReference type="PROSITE" id="PS51387">
    <property type="entry name" value="FAD_PCMH"/>
    <property type="match status" value="1"/>
</dbReference>
<keyword evidence="1" id="KW-0560">Oxidoreductase</keyword>
<dbReference type="Pfam" id="PF04030">
    <property type="entry name" value="ALO"/>
    <property type="match status" value="1"/>
</dbReference>
<evidence type="ECO:0000259" key="2">
    <source>
        <dbReference type="PROSITE" id="PS51387"/>
    </source>
</evidence>
<evidence type="ECO:0000313" key="3">
    <source>
        <dbReference type="EMBL" id="RIV37107.1"/>
    </source>
</evidence>
<dbReference type="GO" id="GO:0003885">
    <property type="term" value="F:D-arabinono-1,4-lactone oxidase activity"/>
    <property type="evidence" value="ECO:0007669"/>
    <property type="project" value="InterPro"/>
</dbReference>
<dbReference type="NCBIfam" id="TIGR01679">
    <property type="entry name" value="bact_FAD_ox"/>
    <property type="match status" value="1"/>
</dbReference>
<dbReference type="SUPFAM" id="SSF56176">
    <property type="entry name" value="FAD-binding/transporter-associated domain-like"/>
    <property type="match status" value="1"/>
</dbReference>
<dbReference type="PANTHER" id="PTHR43762">
    <property type="entry name" value="L-GULONOLACTONE OXIDASE"/>
    <property type="match status" value="1"/>
</dbReference>
<reference evidence="3 4" key="1">
    <citation type="submission" date="2018-08" db="EMBL/GenBank/DDBJ databases">
        <title>Jishengella sp. nov., isolated from a root of Azadirachta indica A. Juss. var. siamensis Valenton.</title>
        <authorList>
            <person name="Kuncharoen N."/>
            <person name="Tanasupawat S."/>
            <person name="Kudo T."/>
            <person name="Ohkuma M."/>
        </authorList>
    </citation>
    <scope>NUCLEOTIDE SEQUENCE [LARGE SCALE GENOMIC DNA]</scope>
    <source>
        <strain evidence="3 4">AZ1-13</strain>
    </source>
</reference>
<dbReference type="Proteomes" id="UP000283832">
    <property type="component" value="Unassembled WGS sequence"/>
</dbReference>
<sequence length="434" mass="47724">MPRTAPADTVAWSNWAGNQRSTATAVLRPTSIAEVVEQVRTATEAGARIRPVGSGHSFTPVAVGDDRRMDLARLAVDVRVDAEQRLVTVPAGITLRQLNGLLASHHLALPNLGDIDAQTLAGAISTGTHGTGAAYGGLATFVAALTLVTGTGEVLHCSADQHPDVFDAARISLGALGVLVDVTLRCVDAFVLRAHERPATLDTVLAELTDLVGAHDHVEFFWFPYTDRTQLKINDRVPADDRPLPRWRGWLDDDFLANTVFAGACRLGRAVPALAPPISALTARALSERVYTGRSDAVFCSPRRVRFLEMEYALPRAALPEALDELRRIIDRLPFRVLFPVEVRFAAADDIWLSHSYGRDSAYVALHQYLGMPYEPYFRAFEELATELGGRPHWGKLHWRDAASLAPAYPRWQDFQHVRTRLDPHRTFTVPVLG</sequence>
<comment type="caution">
    <text evidence="3">The sequence shown here is derived from an EMBL/GenBank/DDBJ whole genome shotgun (WGS) entry which is preliminary data.</text>
</comment>
<feature type="domain" description="FAD-binding PCMH-type" evidence="2">
    <location>
        <begin position="19"/>
        <end position="189"/>
    </location>
</feature>
<dbReference type="PANTHER" id="PTHR43762:SF1">
    <property type="entry name" value="D-ARABINONO-1,4-LACTONE OXIDASE"/>
    <property type="match status" value="1"/>
</dbReference>
<accession>A0A418MSU5</accession>
<dbReference type="AlphaFoldDB" id="A0A418MSU5"/>
<proteinExistence type="predicted"/>
<name>A0A418MSU5_9ACTN</name>
<dbReference type="InterPro" id="IPR006094">
    <property type="entry name" value="Oxid_FAD_bind_N"/>
</dbReference>
<dbReference type="Pfam" id="PF01565">
    <property type="entry name" value="FAD_binding_4"/>
    <property type="match status" value="1"/>
</dbReference>
<dbReference type="Gene3D" id="3.30.465.10">
    <property type="match status" value="1"/>
</dbReference>